<name>A0A448VJZ9_9NEIS</name>
<reference evidence="1 2" key="1">
    <citation type="submission" date="2018-12" db="EMBL/GenBank/DDBJ databases">
        <authorList>
            <consortium name="Pathogen Informatics"/>
        </authorList>
    </citation>
    <scope>NUCLEOTIDE SEQUENCE [LARGE SCALE GENOMIC DNA]</scope>
    <source>
        <strain evidence="1 2">NCTC12742</strain>
    </source>
</reference>
<dbReference type="STRING" id="28091.SAMEA3174300_01135"/>
<proteinExistence type="predicted"/>
<dbReference type="RefSeq" id="WP_004282944.1">
    <property type="nucleotide sequence ID" value="NZ_CAUJRG010000004.1"/>
</dbReference>
<dbReference type="EMBL" id="LR134533">
    <property type="protein sequence ID" value="VEJ50085.1"/>
    <property type="molecule type" value="Genomic_DNA"/>
</dbReference>
<accession>A0A448VJZ9</accession>
<dbReference type="AlphaFoldDB" id="A0A448VJZ9"/>
<keyword evidence="2" id="KW-1185">Reference proteome</keyword>
<dbReference type="Pfam" id="PF08907">
    <property type="entry name" value="DUF1853"/>
    <property type="match status" value="1"/>
</dbReference>
<gene>
    <name evidence="1" type="ORF">NCTC12742_00511</name>
</gene>
<protein>
    <submittedName>
        <fullName evidence="1">Domain of uncharacterized function (DUF1853)</fullName>
    </submittedName>
</protein>
<evidence type="ECO:0000313" key="2">
    <source>
        <dbReference type="Proteomes" id="UP000272771"/>
    </source>
</evidence>
<dbReference type="InterPro" id="IPR015003">
    <property type="entry name" value="DUF1853"/>
</dbReference>
<dbReference type="OrthoDB" id="378654at2"/>
<dbReference type="Proteomes" id="UP000272771">
    <property type="component" value="Chromosome"/>
</dbReference>
<evidence type="ECO:0000313" key="1">
    <source>
        <dbReference type="EMBL" id="VEJ50085.1"/>
    </source>
</evidence>
<sequence length="298" mass="33320">MNYALDALWWRLTDPSVRDLAAILTAPPLWQNRHELPVRTLLGETGFRFLLALDKQPEALHSYLAAKSPFGHRLGFYAESLAAFWFRHAPHCRLSAQNLQVCSEDGRTLGAADFFALINGKPYHVELTCKYYGSHSGKPEDMAGLNTRDRLTDKAEKLVRQLELLKTPQGQAALKQTGITHSDFQTASIIRGIGFSATGRPQRDTLLNPYGWSGLYMADWAGYKEQPSENKRYCLLQNTDYLAPARVPENRAVGHAEIVSAEQGLIAVLERRPDGFWHETARLMKRSGTGAADANSHD</sequence>
<organism evidence="1 2">
    <name type="scientific">Neisseria weaveri</name>
    <dbReference type="NCBI Taxonomy" id="28091"/>
    <lineage>
        <taxon>Bacteria</taxon>
        <taxon>Pseudomonadati</taxon>
        <taxon>Pseudomonadota</taxon>
        <taxon>Betaproteobacteria</taxon>
        <taxon>Neisseriales</taxon>
        <taxon>Neisseriaceae</taxon>
        <taxon>Neisseria</taxon>
    </lineage>
</organism>